<reference evidence="3 4" key="1">
    <citation type="journal article" date="2014" name="Genome Biol. Evol.">
        <title>The secreted proteins of Achlya hypogyna and Thraustotheca clavata identify the ancestral oomycete secretome and reveal gene acquisitions by horizontal gene transfer.</title>
        <authorList>
            <person name="Misner I."/>
            <person name="Blouin N."/>
            <person name="Leonard G."/>
            <person name="Richards T.A."/>
            <person name="Lane C.E."/>
        </authorList>
    </citation>
    <scope>NUCLEOTIDE SEQUENCE [LARGE SCALE GENOMIC DNA]</scope>
    <source>
        <strain evidence="3 4">ATCC 48635</strain>
    </source>
</reference>
<comment type="caution">
    <text evidence="3">The sequence shown here is derived from an EMBL/GenBank/DDBJ whole genome shotgun (WGS) entry which is preliminary data.</text>
</comment>
<proteinExistence type="predicted"/>
<feature type="region of interest" description="Disordered" evidence="2">
    <location>
        <begin position="193"/>
        <end position="240"/>
    </location>
</feature>
<evidence type="ECO:0000256" key="1">
    <source>
        <dbReference type="SAM" id="Coils"/>
    </source>
</evidence>
<feature type="compositionally biased region" description="Basic and acidic residues" evidence="2">
    <location>
        <begin position="223"/>
        <end position="240"/>
    </location>
</feature>
<dbReference type="Proteomes" id="UP000243579">
    <property type="component" value="Unassembled WGS sequence"/>
</dbReference>
<feature type="coiled-coil region" evidence="1">
    <location>
        <begin position="507"/>
        <end position="534"/>
    </location>
</feature>
<feature type="compositionally biased region" description="Acidic residues" evidence="2">
    <location>
        <begin position="658"/>
        <end position="672"/>
    </location>
</feature>
<evidence type="ECO:0000313" key="4">
    <source>
        <dbReference type="Proteomes" id="UP000243579"/>
    </source>
</evidence>
<feature type="compositionally biased region" description="Basic and acidic residues" evidence="2">
    <location>
        <begin position="383"/>
        <end position="406"/>
    </location>
</feature>
<organism evidence="3 4">
    <name type="scientific">Achlya hypogyna</name>
    <name type="common">Oomycete</name>
    <name type="synonym">Protoachlya hypogyna</name>
    <dbReference type="NCBI Taxonomy" id="1202772"/>
    <lineage>
        <taxon>Eukaryota</taxon>
        <taxon>Sar</taxon>
        <taxon>Stramenopiles</taxon>
        <taxon>Oomycota</taxon>
        <taxon>Saprolegniomycetes</taxon>
        <taxon>Saprolegniales</taxon>
        <taxon>Achlyaceae</taxon>
        <taxon>Achlya</taxon>
    </lineage>
</organism>
<dbReference type="PROSITE" id="PS50096">
    <property type="entry name" value="IQ"/>
    <property type="match status" value="1"/>
</dbReference>
<keyword evidence="4" id="KW-1185">Reference proteome</keyword>
<feature type="region of interest" description="Disordered" evidence="2">
    <location>
        <begin position="383"/>
        <end position="424"/>
    </location>
</feature>
<protein>
    <submittedName>
        <fullName evidence="3">Uncharacterized protein</fullName>
    </submittedName>
</protein>
<dbReference type="EMBL" id="JNBR01002420">
    <property type="protein sequence ID" value="OQR82765.1"/>
    <property type="molecule type" value="Genomic_DNA"/>
</dbReference>
<name>A0A1V9YAL2_ACHHY</name>
<accession>A0A1V9YAL2</accession>
<gene>
    <name evidence="3" type="ORF">ACHHYP_15583</name>
</gene>
<evidence type="ECO:0000313" key="3">
    <source>
        <dbReference type="EMBL" id="OQR82765.1"/>
    </source>
</evidence>
<sequence length="757" mass="83821">MDAADDLEAELARQLQEVSAGDDEDDEDVEAYVHRSLDAVLAATRTTLDDTPPAWTAFAEATKACDAALFEAVACGLASLESLQVAAAPGLSKDLLVDLPAGPESPMLVLGVLAVEPHDDESDPSYCSAHCAPTCESACAEHCAATNCAYFRASLAAQNVRAATRDAEDQALLSLALQSVQAIADAARVATASPLRPPEPASTCPVPAEPPPAELDPAAEAAAEARRRQQEARRRDEEQRTALANALAERDRCLAEEAQRLEAEHALLVEDRRSRAAAAHARQQAERIAQDTEQAQMQANDAASAAWSRELTVRARWAWEVGRSAAEEYELQRQETGQRALEAQAAAARQLEADRRRHEALRIERLAEEARRETALRARLEEQARERERAADAARQRAQAEDEARRRQQQQAEDERRLQREAEERRQRTVFERIEAERRQAIQAEQRRAQNEVQRMAAADGEAHAREAADEVARRAAEAAARQQRELMAATQLKSLVLRTLVAQLQVREQEARARLLAQQLMALEDRRSRLVQRARYAELAAQVSARVQSRSFSAWVRAFQVRGRRAHAAVCIQRRWRQRRQHDAAARVQSAFRGFHVRRKIASALALAKFVDDDDFEYEAVDVDDFLGPVDVLDLDDEPPPRNWEPETPPVDAPDCGPEDDGREASEEEADLPTPAPAAEAEASAVSKLYQRMQRAIKAKPRVDRGKKALPKKTPAASSNHDVSQSVTWSTSGKKAKKVNVPSLVERLRRATAATR</sequence>
<keyword evidence="1" id="KW-0175">Coiled coil</keyword>
<feature type="compositionally biased region" description="Polar residues" evidence="2">
    <location>
        <begin position="717"/>
        <end position="734"/>
    </location>
</feature>
<feature type="compositionally biased region" description="Basic and acidic residues" evidence="2">
    <location>
        <begin position="461"/>
        <end position="470"/>
    </location>
</feature>
<feature type="region of interest" description="Disordered" evidence="2">
    <location>
        <begin position="445"/>
        <end position="470"/>
    </location>
</feature>
<dbReference type="OrthoDB" id="113091at2759"/>
<feature type="compositionally biased region" description="Pro residues" evidence="2">
    <location>
        <begin position="642"/>
        <end position="653"/>
    </location>
</feature>
<feature type="region of interest" description="Disordered" evidence="2">
    <location>
        <begin position="631"/>
        <end position="744"/>
    </location>
</feature>
<dbReference type="AlphaFoldDB" id="A0A1V9YAL2"/>
<dbReference type="STRING" id="1202772.A0A1V9YAL2"/>
<feature type="compositionally biased region" description="Basic and acidic residues" evidence="2">
    <location>
        <begin position="413"/>
        <end position="424"/>
    </location>
</feature>
<evidence type="ECO:0000256" key="2">
    <source>
        <dbReference type="SAM" id="MobiDB-lite"/>
    </source>
</evidence>